<organism evidence="2 3">
    <name type="scientific">Arcicella aurantiaca</name>
    <dbReference type="NCBI Taxonomy" id="591202"/>
    <lineage>
        <taxon>Bacteria</taxon>
        <taxon>Pseudomonadati</taxon>
        <taxon>Bacteroidota</taxon>
        <taxon>Cytophagia</taxon>
        <taxon>Cytophagales</taxon>
        <taxon>Flectobacillaceae</taxon>
        <taxon>Arcicella</taxon>
    </lineage>
</organism>
<accession>A0A316E7Z9</accession>
<sequence length="157" mass="17684">MINVLRKESVVLALAIMVSSCVSQKQYTELAKDKDRLDVNVERAHKEIRELKEVKLTLEDQIKAKNVEITKLEQQVNIFKRQTDEMGAKFNVLDEQMKKMTVDLEAKKSESASLIASYEQKITELQIANAAMASRKAGLKKGKVKRAKVALPAALKL</sequence>
<dbReference type="OrthoDB" id="964837at2"/>
<comment type="caution">
    <text evidence="2">The sequence shown here is derived from an EMBL/GenBank/DDBJ whole genome shotgun (WGS) entry which is preliminary data.</text>
</comment>
<gene>
    <name evidence="2" type="ORF">LV89_02677</name>
</gene>
<evidence type="ECO:0000313" key="2">
    <source>
        <dbReference type="EMBL" id="PWK26196.1"/>
    </source>
</evidence>
<keyword evidence="3" id="KW-1185">Reference proteome</keyword>
<keyword evidence="1" id="KW-0175">Coiled coil</keyword>
<evidence type="ECO:0000313" key="3">
    <source>
        <dbReference type="Proteomes" id="UP000245489"/>
    </source>
</evidence>
<dbReference type="PROSITE" id="PS51257">
    <property type="entry name" value="PROKAR_LIPOPROTEIN"/>
    <property type="match status" value="1"/>
</dbReference>
<reference evidence="2 3" key="1">
    <citation type="submission" date="2018-05" db="EMBL/GenBank/DDBJ databases">
        <title>Genomic Encyclopedia of Archaeal and Bacterial Type Strains, Phase II (KMG-II): from individual species to whole genera.</title>
        <authorList>
            <person name="Goeker M."/>
        </authorList>
    </citation>
    <scope>NUCLEOTIDE SEQUENCE [LARGE SCALE GENOMIC DNA]</scope>
    <source>
        <strain evidence="2 3">DSM 22214</strain>
    </source>
</reference>
<protein>
    <submittedName>
        <fullName evidence="2">Uncharacterized protein</fullName>
    </submittedName>
</protein>
<evidence type="ECO:0000256" key="1">
    <source>
        <dbReference type="SAM" id="Coils"/>
    </source>
</evidence>
<proteinExistence type="predicted"/>
<dbReference type="EMBL" id="QGGO01000013">
    <property type="protein sequence ID" value="PWK26196.1"/>
    <property type="molecule type" value="Genomic_DNA"/>
</dbReference>
<name>A0A316E7Z9_9BACT</name>
<dbReference type="RefSeq" id="WP_109743400.1">
    <property type="nucleotide sequence ID" value="NZ_QGGO01000013.1"/>
</dbReference>
<dbReference type="Proteomes" id="UP000245489">
    <property type="component" value="Unassembled WGS sequence"/>
</dbReference>
<feature type="coiled-coil region" evidence="1">
    <location>
        <begin position="27"/>
        <end position="82"/>
    </location>
</feature>
<dbReference type="AlphaFoldDB" id="A0A316E7Z9"/>